<feature type="region of interest" description="Disordered" evidence="1">
    <location>
        <begin position="240"/>
        <end position="272"/>
    </location>
</feature>
<gene>
    <name evidence="3" type="ORF">GCM10011452_33820</name>
</gene>
<reference evidence="3" key="1">
    <citation type="journal article" date="2014" name="Int. J. Syst. Evol. Microbiol.">
        <title>Complete genome sequence of Corynebacterium casei LMG S-19264T (=DSM 44701T), isolated from a smear-ripened cheese.</title>
        <authorList>
            <consortium name="US DOE Joint Genome Institute (JGI-PGF)"/>
            <person name="Walter F."/>
            <person name="Albersmeier A."/>
            <person name="Kalinowski J."/>
            <person name="Ruckert C."/>
        </authorList>
    </citation>
    <scope>NUCLEOTIDE SEQUENCE</scope>
    <source>
        <strain evidence="3">KCTC 23714</strain>
    </source>
</reference>
<feature type="compositionally biased region" description="Gly residues" evidence="1">
    <location>
        <begin position="112"/>
        <end position="128"/>
    </location>
</feature>
<feature type="region of interest" description="Disordered" evidence="1">
    <location>
        <begin position="1"/>
        <end position="200"/>
    </location>
</feature>
<reference evidence="3" key="2">
    <citation type="submission" date="2020-09" db="EMBL/GenBank/DDBJ databases">
        <authorList>
            <person name="Sun Q."/>
            <person name="Kim S."/>
        </authorList>
    </citation>
    <scope>NUCLEOTIDE SEQUENCE</scope>
    <source>
        <strain evidence="3">KCTC 23714</strain>
    </source>
</reference>
<dbReference type="PANTHER" id="PTHR34606">
    <property type="entry name" value="BON DOMAIN-CONTAINING PROTEIN"/>
    <property type="match status" value="1"/>
</dbReference>
<feature type="compositionally biased region" description="Basic and acidic residues" evidence="1">
    <location>
        <begin position="19"/>
        <end position="79"/>
    </location>
</feature>
<evidence type="ECO:0000313" key="4">
    <source>
        <dbReference type="Proteomes" id="UP000628984"/>
    </source>
</evidence>
<dbReference type="Gene3D" id="3.30.1340.30">
    <property type="match status" value="1"/>
</dbReference>
<dbReference type="SMART" id="SM00749">
    <property type="entry name" value="BON"/>
    <property type="match status" value="1"/>
</dbReference>
<proteinExistence type="predicted"/>
<evidence type="ECO:0000313" key="3">
    <source>
        <dbReference type="EMBL" id="GGW42760.1"/>
    </source>
</evidence>
<feature type="domain" description="BON" evidence="2">
    <location>
        <begin position="181"/>
        <end position="249"/>
    </location>
</feature>
<evidence type="ECO:0000259" key="2">
    <source>
        <dbReference type="PROSITE" id="PS50914"/>
    </source>
</evidence>
<feature type="compositionally biased region" description="Basic and acidic residues" evidence="1">
    <location>
        <begin position="88"/>
        <end position="98"/>
    </location>
</feature>
<keyword evidence="4" id="KW-1185">Reference proteome</keyword>
<dbReference type="PROSITE" id="PS50914">
    <property type="entry name" value="BON"/>
    <property type="match status" value="1"/>
</dbReference>
<dbReference type="InterPro" id="IPR051686">
    <property type="entry name" value="Lipoprotein_DolP"/>
</dbReference>
<name>A0A918MNW7_9RHOB</name>
<protein>
    <submittedName>
        <fullName evidence="3">Osmotic sensory protein</fullName>
    </submittedName>
</protein>
<dbReference type="AlphaFoldDB" id="A0A918MNW7"/>
<dbReference type="InterPro" id="IPR007055">
    <property type="entry name" value="BON_dom"/>
</dbReference>
<feature type="compositionally biased region" description="Gly residues" evidence="1">
    <location>
        <begin position="150"/>
        <end position="159"/>
    </location>
</feature>
<comment type="caution">
    <text evidence="3">The sequence shown here is derived from an EMBL/GenBank/DDBJ whole genome shotgun (WGS) entry which is preliminary data.</text>
</comment>
<dbReference type="Proteomes" id="UP000628984">
    <property type="component" value="Unassembled WGS sequence"/>
</dbReference>
<organism evidence="3 4">
    <name type="scientific">Gemmobacter lanyuensis</name>
    <dbReference type="NCBI Taxonomy" id="1054497"/>
    <lineage>
        <taxon>Bacteria</taxon>
        <taxon>Pseudomonadati</taxon>
        <taxon>Pseudomonadota</taxon>
        <taxon>Alphaproteobacteria</taxon>
        <taxon>Rhodobacterales</taxon>
        <taxon>Paracoccaceae</taxon>
        <taxon>Gemmobacter</taxon>
    </lineage>
</organism>
<dbReference type="PANTHER" id="PTHR34606:SF15">
    <property type="entry name" value="BON DOMAIN-CONTAINING PROTEIN"/>
    <property type="match status" value="1"/>
</dbReference>
<accession>A0A918MNW7</accession>
<sequence length="272" mass="30078">MANRSDDRNEYPQGRWSSRRGDEPRMSDRYREDDDERDYRFGDRGRDERRMWDQDEDRGRDWQSREGQSRDGQGGDRQNRGWQGGSREMGDMRRREWDPGNYGGLDRERGPGQSGGGSYGYGMSGGLRGSQSAGSSYGGWDADPWSSGGRFAGGMGQGAGLQPQREAGPHRGKGPKGYTRSDDRIREDVSDRLSDDDMIDASEISIEVSGGEVSLEGTVSSREARRAAEDCVERCSGVTHVQNNLRVRDSAGTGSTGQSGQNTAQKARTKEN</sequence>
<dbReference type="EMBL" id="BMYQ01000015">
    <property type="protein sequence ID" value="GGW42760.1"/>
    <property type="molecule type" value="Genomic_DNA"/>
</dbReference>
<dbReference type="RefSeq" id="WP_229804271.1">
    <property type="nucleotide sequence ID" value="NZ_BMYQ01000015.1"/>
</dbReference>
<dbReference type="InterPro" id="IPR014004">
    <property type="entry name" value="Transpt-assoc_nodulatn_dom_bac"/>
</dbReference>
<evidence type="ECO:0000256" key="1">
    <source>
        <dbReference type="SAM" id="MobiDB-lite"/>
    </source>
</evidence>
<dbReference type="Pfam" id="PF04972">
    <property type="entry name" value="BON"/>
    <property type="match status" value="1"/>
</dbReference>
<feature type="compositionally biased region" description="Low complexity" evidence="1">
    <location>
        <begin position="250"/>
        <end position="265"/>
    </location>
</feature>
<feature type="compositionally biased region" description="Basic and acidic residues" evidence="1">
    <location>
        <begin position="1"/>
        <end position="10"/>
    </location>
</feature>
<feature type="compositionally biased region" description="Basic and acidic residues" evidence="1">
    <location>
        <begin position="179"/>
        <end position="195"/>
    </location>
</feature>